<keyword evidence="3" id="KW-1185">Reference proteome</keyword>
<evidence type="ECO:0000313" key="2">
    <source>
        <dbReference type="EMBL" id="ATL31043.1"/>
    </source>
</evidence>
<keyword evidence="1" id="KW-0472">Membrane</keyword>
<organism evidence="2 3">
    <name type="scientific">Streptomyces formicae</name>
    <dbReference type="NCBI Taxonomy" id="1616117"/>
    <lineage>
        <taxon>Bacteria</taxon>
        <taxon>Bacillati</taxon>
        <taxon>Actinomycetota</taxon>
        <taxon>Actinomycetes</taxon>
        <taxon>Kitasatosporales</taxon>
        <taxon>Streptomycetaceae</taxon>
        <taxon>Streptomyces</taxon>
    </lineage>
</organism>
<dbReference type="RefSeq" id="WP_055550992.1">
    <property type="nucleotide sequence ID" value="NZ_CP022685.1"/>
</dbReference>
<proteinExistence type="predicted"/>
<evidence type="ECO:0000256" key="1">
    <source>
        <dbReference type="SAM" id="Phobius"/>
    </source>
</evidence>
<keyword evidence="1" id="KW-1133">Transmembrane helix</keyword>
<gene>
    <name evidence="2" type="ORF">KY5_6025c</name>
</gene>
<dbReference type="Proteomes" id="UP000221011">
    <property type="component" value="Chromosome"/>
</dbReference>
<sequence>MEDVIIPVAFFLILAGAVVAVAYFQSQRNRERDRQYAEAMHGYREAVERARSEQEANRLQLVELGHRLEKVEGLLRSVD</sequence>
<evidence type="ECO:0000313" key="3">
    <source>
        <dbReference type="Proteomes" id="UP000221011"/>
    </source>
</evidence>
<dbReference type="AlphaFoldDB" id="A0A291QHX2"/>
<accession>A0A291QHX2</accession>
<protein>
    <submittedName>
        <fullName evidence="2">Uncharacterized protein</fullName>
    </submittedName>
</protein>
<dbReference type="KEGG" id="sfk:KY5_6025c"/>
<reference evidence="2 3" key="1">
    <citation type="submission" date="2017-08" db="EMBL/GenBank/DDBJ databases">
        <title>Complete Genome Sequence of Streptomyces formicae KY5, the formicamycin producer.</title>
        <authorList>
            <person name="Holmes N.A."/>
            <person name="Devine R."/>
            <person name="Qin Z."/>
            <person name="Seipke R.F."/>
            <person name="Wilkinson B."/>
            <person name="Hutchings M.I."/>
        </authorList>
    </citation>
    <scope>NUCLEOTIDE SEQUENCE [LARGE SCALE GENOMIC DNA]</scope>
    <source>
        <strain evidence="2 3">KY5</strain>
    </source>
</reference>
<name>A0A291QHX2_9ACTN</name>
<dbReference type="EMBL" id="CP022685">
    <property type="protein sequence ID" value="ATL31043.1"/>
    <property type="molecule type" value="Genomic_DNA"/>
</dbReference>
<feature type="transmembrane region" description="Helical" evidence="1">
    <location>
        <begin position="6"/>
        <end position="24"/>
    </location>
</feature>
<keyword evidence="1" id="KW-0812">Transmembrane</keyword>